<evidence type="ECO:0000313" key="1">
    <source>
        <dbReference type="EMBL" id="KAJ7563367.1"/>
    </source>
</evidence>
<gene>
    <name evidence="1" type="ORF">O6H91_03G107200</name>
</gene>
<reference evidence="2" key="1">
    <citation type="journal article" date="2024" name="Proc. Natl. Acad. Sci. U.S.A.">
        <title>Extraordinary preservation of gene collinearity over three hundred million years revealed in homosporous lycophytes.</title>
        <authorList>
            <person name="Li C."/>
            <person name="Wickell D."/>
            <person name="Kuo L.Y."/>
            <person name="Chen X."/>
            <person name="Nie B."/>
            <person name="Liao X."/>
            <person name="Peng D."/>
            <person name="Ji J."/>
            <person name="Jenkins J."/>
            <person name="Williams M."/>
            <person name="Shu S."/>
            <person name="Plott C."/>
            <person name="Barry K."/>
            <person name="Rajasekar S."/>
            <person name="Grimwood J."/>
            <person name="Han X."/>
            <person name="Sun S."/>
            <person name="Hou Z."/>
            <person name="He W."/>
            <person name="Dai G."/>
            <person name="Sun C."/>
            <person name="Schmutz J."/>
            <person name="Leebens-Mack J.H."/>
            <person name="Li F.W."/>
            <person name="Wang L."/>
        </authorList>
    </citation>
    <scope>NUCLEOTIDE SEQUENCE [LARGE SCALE GENOMIC DNA]</scope>
    <source>
        <strain evidence="2">cv. PW_Plant_1</strain>
    </source>
</reference>
<protein>
    <submittedName>
        <fullName evidence="1">Uncharacterized protein</fullName>
    </submittedName>
</protein>
<comment type="caution">
    <text evidence="1">The sequence shown here is derived from an EMBL/GenBank/DDBJ whole genome shotgun (WGS) entry which is preliminary data.</text>
</comment>
<evidence type="ECO:0000313" key="2">
    <source>
        <dbReference type="Proteomes" id="UP001162992"/>
    </source>
</evidence>
<proteinExistence type="predicted"/>
<keyword evidence="2" id="KW-1185">Reference proteome</keyword>
<name>A0ACC2EA80_DIPCM</name>
<dbReference type="Proteomes" id="UP001162992">
    <property type="component" value="Chromosome 3"/>
</dbReference>
<sequence>MFVGSHSSTVLFLWLVKFLGENHQILQQVKVFVLPSDLFHKLHLIHQKFITILISSKVSIAQLKSCNMISKISTNWQACLHNFIFIFYMLRGLSKTLSDWERCHLRIHYLGWIS</sequence>
<dbReference type="EMBL" id="CM055094">
    <property type="protein sequence ID" value="KAJ7563367.1"/>
    <property type="molecule type" value="Genomic_DNA"/>
</dbReference>
<organism evidence="1 2">
    <name type="scientific">Diphasiastrum complanatum</name>
    <name type="common">Issler's clubmoss</name>
    <name type="synonym">Lycopodium complanatum</name>
    <dbReference type="NCBI Taxonomy" id="34168"/>
    <lineage>
        <taxon>Eukaryota</taxon>
        <taxon>Viridiplantae</taxon>
        <taxon>Streptophyta</taxon>
        <taxon>Embryophyta</taxon>
        <taxon>Tracheophyta</taxon>
        <taxon>Lycopodiopsida</taxon>
        <taxon>Lycopodiales</taxon>
        <taxon>Lycopodiaceae</taxon>
        <taxon>Lycopodioideae</taxon>
        <taxon>Diphasiastrum</taxon>
    </lineage>
</organism>
<accession>A0ACC2EA80</accession>